<dbReference type="OrthoDB" id="5193767at2"/>
<dbReference type="Proteomes" id="UP000092659">
    <property type="component" value="Chromosome"/>
</dbReference>
<accession>A0A1B1AUY4</accession>
<dbReference type="STRING" id="68214.AVL59_12490"/>
<evidence type="ECO:0000313" key="2">
    <source>
        <dbReference type="EMBL" id="MBP2047996.1"/>
    </source>
</evidence>
<protein>
    <submittedName>
        <fullName evidence="1">Uncharacterized protein</fullName>
    </submittedName>
</protein>
<dbReference type="EMBL" id="JAGGLP010000002">
    <property type="protein sequence ID" value="MBP2047996.1"/>
    <property type="molecule type" value="Genomic_DNA"/>
</dbReference>
<gene>
    <name evidence="1" type="ORF">AVL59_12490</name>
    <name evidence="2" type="ORF">J2Z21_000920</name>
</gene>
<reference evidence="2 4" key="2">
    <citation type="submission" date="2021-03" db="EMBL/GenBank/DDBJ databases">
        <title>Genomic Encyclopedia of Type Strains, Phase IV (KMG-IV): sequencing the most valuable type-strain genomes for metagenomic binning, comparative biology and taxonomic classification.</title>
        <authorList>
            <person name="Goeker M."/>
        </authorList>
    </citation>
    <scope>NUCLEOTIDE SEQUENCE [LARGE SCALE GENOMIC DNA]</scope>
    <source>
        <strain evidence="2 4">DSM 40499</strain>
    </source>
</reference>
<dbReference type="Proteomes" id="UP001519309">
    <property type="component" value="Unassembled WGS sequence"/>
</dbReference>
<evidence type="ECO:0000313" key="1">
    <source>
        <dbReference type="EMBL" id="ANP50330.1"/>
    </source>
</evidence>
<dbReference type="RefSeq" id="WP_067302860.1">
    <property type="nucleotide sequence ID" value="NZ_CP016279.1"/>
</dbReference>
<sequence length="378" mass="39130">MRAGRRLAASADAAHLGDDGRRAGIVALAESLDARGPAAAGTALAAAVATGALAGRSGGALTPTVAVDSGSLPPVLRPWVAKGFTPFRCKPLDCPEEHRAPLALLIDAVSGTPALGCPPHWVIGDCVLTLELPGAADLRQVLAADPAAGRSWVNEACLRSLEAFAAHDARLTSLLTARGMPAPEVFPVAERYTAARDRLSRILGPLDLPAALPTPRHPGPLTLFCDPKPANFILPEAMAACGPEDGWPVRIDLDLLRYVCPISLQVVIALCTYPIALPEHGEGATGFAGLLHDVRGAGLRFGVEPEETEAMLLYHLVRNFTSAADDGSAAGARKAAALAPVLGAALVSLRSLPPAPATADLLASWRSAHGGHDERIMD</sequence>
<name>A0A1B1AUY4_9ACTN</name>
<organism evidence="1 3">
    <name type="scientific">Streptomyces griseochromogenes</name>
    <dbReference type="NCBI Taxonomy" id="68214"/>
    <lineage>
        <taxon>Bacteria</taxon>
        <taxon>Bacillati</taxon>
        <taxon>Actinomycetota</taxon>
        <taxon>Actinomycetes</taxon>
        <taxon>Kitasatosporales</taxon>
        <taxon>Streptomycetaceae</taxon>
        <taxon>Streptomyces</taxon>
    </lineage>
</organism>
<dbReference type="AlphaFoldDB" id="A0A1B1AUY4"/>
<evidence type="ECO:0000313" key="4">
    <source>
        <dbReference type="Proteomes" id="UP001519309"/>
    </source>
</evidence>
<dbReference type="EMBL" id="CP016279">
    <property type="protein sequence ID" value="ANP50330.1"/>
    <property type="molecule type" value="Genomic_DNA"/>
</dbReference>
<evidence type="ECO:0000313" key="3">
    <source>
        <dbReference type="Proteomes" id="UP000092659"/>
    </source>
</evidence>
<reference evidence="1 3" key="1">
    <citation type="submission" date="2016-06" db="EMBL/GenBank/DDBJ databases">
        <title>Complete genome sequence of Streptomyces griseochromogenes ATCC 14511, the Blasticidin S producer.</title>
        <authorList>
            <person name="Wu L."/>
        </authorList>
    </citation>
    <scope>NUCLEOTIDE SEQUENCE [LARGE SCALE GENOMIC DNA]</scope>
    <source>
        <strain evidence="1 3">ATCC 14511</strain>
    </source>
</reference>
<dbReference type="KEGG" id="sgs:AVL59_12490"/>
<keyword evidence="4" id="KW-1185">Reference proteome</keyword>
<proteinExistence type="predicted"/>